<evidence type="ECO:0000313" key="14">
    <source>
        <dbReference type="EMBL" id="GMG35262.1"/>
    </source>
</evidence>
<feature type="region of interest" description="Disordered" evidence="12">
    <location>
        <begin position="313"/>
        <end position="452"/>
    </location>
</feature>
<comment type="subcellular location">
    <subcellularLocation>
        <location evidence="2">Chromosome</location>
    </subcellularLocation>
    <subcellularLocation>
        <location evidence="1">Nucleus</location>
    </subcellularLocation>
</comment>
<keyword evidence="6" id="KW-0158">Chromosome</keyword>
<reference evidence="14" key="1">
    <citation type="submission" date="2023-04" db="EMBL/GenBank/DDBJ databases">
        <title>Ambrosiozyma monospora NBRC 1965.</title>
        <authorList>
            <person name="Ichikawa N."/>
            <person name="Sato H."/>
            <person name="Tonouchi N."/>
        </authorList>
    </citation>
    <scope>NUCLEOTIDE SEQUENCE</scope>
    <source>
        <strain evidence="14">NBRC 1965</strain>
    </source>
</reference>
<evidence type="ECO:0000256" key="2">
    <source>
        <dbReference type="ARBA" id="ARBA00004286"/>
    </source>
</evidence>
<dbReference type="Pfam" id="PF08512">
    <property type="entry name" value="Rttp106-like_middle"/>
    <property type="match status" value="1"/>
</dbReference>
<evidence type="ECO:0000256" key="11">
    <source>
        <dbReference type="ARBA" id="ARBA00023242"/>
    </source>
</evidence>
<keyword evidence="9" id="KW-0804">Transcription</keyword>
<feature type="region of interest" description="Disordered" evidence="12">
    <location>
        <begin position="133"/>
        <end position="170"/>
    </location>
</feature>
<evidence type="ECO:0000256" key="7">
    <source>
        <dbReference type="ARBA" id="ARBA00023015"/>
    </source>
</evidence>
<keyword evidence="8" id="KW-0238">DNA-binding</keyword>
<evidence type="ECO:0000256" key="10">
    <source>
        <dbReference type="ARBA" id="ARBA00023186"/>
    </source>
</evidence>
<keyword evidence="15" id="KW-1185">Reference proteome</keyword>
<gene>
    <name evidence="14" type="ORF">Amon01_000452100</name>
</gene>
<dbReference type="Pfam" id="PF18469">
    <property type="entry name" value="PH_18"/>
    <property type="match status" value="1"/>
</dbReference>
<dbReference type="InterPro" id="IPR040770">
    <property type="entry name" value="Rtt106_PH"/>
</dbReference>
<dbReference type="OrthoDB" id="75754at2759"/>
<feature type="compositionally biased region" description="Low complexity" evidence="12">
    <location>
        <begin position="234"/>
        <end position="252"/>
    </location>
</feature>
<proteinExistence type="inferred from homology"/>
<feature type="compositionally biased region" description="Acidic residues" evidence="12">
    <location>
        <begin position="411"/>
        <end position="452"/>
    </location>
</feature>
<keyword evidence="10" id="KW-0143">Chaperone</keyword>
<feature type="compositionally biased region" description="Acidic residues" evidence="12">
    <location>
        <begin position="329"/>
        <end position="387"/>
    </location>
</feature>
<dbReference type="EMBL" id="BSXU01002196">
    <property type="protein sequence ID" value="GMG35262.1"/>
    <property type="molecule type" value="Genomic_DNA"/>
</dbReference>
<dbReference type="SMART" id="SM01287">
    <property type="entry name" value="Rtt106"/>
    <property type="match status" value="1"/>
</dbReference>
<dbReference type="GO" id="GO:0005634">
    <property type="term" value="C:nucleus"/>
    <property type="evidence" value="ECO:0007669"/>
    <property type="project" value="UniProtKB-SubCell"/>
</dbReference>
<dbReference type="Proteomes" id="UP001165063">
    <property type="component" value="Unassembled WGS sequence"/>
</dbReference>
<keyword evidence="11" id="KW-0539">Nucleus</keyword>
<organism evidence="14 15">
    <name type="scientific">Ambrosiozyma monospora</name>
    <name type="common">Yeast</name>
    <name type="synonym">Endomycopsis monosporus</name>
    <dbReference type="NCBI Taxonomy" id="43982"/>
    <lineage>
        <taxon>Eukaryota</taxon>
        <taxon>Fungi</taxon>
        <taxon>Dikarya</taxon>
        <taxon>Ascomycota</taxon>
        <taxon>Saccharomycotina</taxon>
        <taxon>Pichiomycetes</taxon>
        <taxon>Pichiales</taxon>
        <taxon>Pichiaceae</taxon>
        <taxon>Ambrosiozyma</taxon>
    </lineage>
</organism>
<evidence type="ECO:0000256" key="1">
    <source>
        <dbReference type="ARBA" id="ARBA00004123"/>
    </source>
</evidence>
<evidence type="ECO:0000256" key="9">
    <source>
        <dbReference type="ARBA" id="ARBA00023163"/>
    </source>
</evidence>
<dbReference type="InterPro" id="IPR050454">
    <property type="entry name" value="RTT106/SSRP1_HistChap/FACT"/>
</dbReference>
<feature type="region of interest" description="Disordered" evidence="12">
    <location>
        <begin position="234"/>
        <end position="255"/>
    </location>
</feature>
<dbReference type="GO" id="GO:0042393">
    <property type="term" value="F:histone binding"/>
    <property type="evidence" value="ECO:0007669"/>
    <property type="project" value="TreeGrafter"/>
</dbReference>
<dbReference type="Gene3D" id="2.30.29.30">
    <property type="entry name" value="Pleckstrin-homology domain (PH domain)/Phosphotyrosine-binding domain (PTB)"/>
    <property type="match status" value="1"/>
</dbReference>
<evidence type="ECO:0000256" key="3">
    <source>
        <dbReference type="ARBA" id="ARBA00006159"/>
    </source>
</evidence>
<dbReference type="InterPro" id="IPR011993">
    <property type="entry name" value="PH-like_dom_sf"/>
</dbReference>
<sequence>MTHQQQINPPPSPPPQKLNLVFFTTPQNPRKVQLAITKSIDSNKPEVLFNDVTSNNIKFATFLSTPNKPNFKTILIDYHKNVEEKFKNGPLVLQFNYELLSEQFGPVLTDAGLSLTQYLIKQFGLLGLTITDSSSKPKSKSKSKSSKSNANKETEDHHDDDEEKEGNEQQQSSFFVDAYNGTKEGSLYFLPLHVVFGFKKPILIFKSSDIDSITYTSITRLTFNVTLHVKIPTPTTSSTSTSPQNPSQTQPSGSGLQKFEFSMIDQQEFEKIDQYVKFKSFRDKSMTEELKAQKQLKDVAHNDSTNALIEAAKQIPGGEKLIDGQEGQEGQEGDDEDEEDDGDYNVGDSDDDHSDQSDNDDDDSEGDDDESNDDDDDDADVNDDSEYESPSHAAAQQQQSTNTPSQYLNLDDFDDDDDDDEEDEDHNDENDDGDDDDDEDDDQEGYEQLEFDPLELQQELKALNEELDEVNDAGYLQFVQQNYNN</sequence>
<evidence type="ECO:0000259" key="13">
    <source>
        <dbReference type="SMART" id="SM01287"/>
    </source>
</evidence>
<evidence type="ECO:0000256" key="5">
    <source>
        <dbReference type="ARBA" id="ARBA00018462"/>
    </source>
</evidence>
<dbReference type="SUPFAM" id="SSF50729">
    <property type="entry name" value="PH domain-like"/>
    <property type="match status" value="1"/>
</dbReference>
<comment type="similarity">
    <text evidence="3">Belongs to the RTT106 family.</text>
</comment>
<evidence type="ECO:0000256" key="6">
    <source>
        <dbReference type="ARBA" id="ARBA00022454"/>
    </source>
</evidence>
<dbReference type="PANTHER" id="PTHR45849:SF3">
    <property type="entry name" value="HISTONE CHAPERONE RTT106"/>
    <property type="match status" value="1"/>
</dbReference>
<feature type="domain" description="Histone chaperone RTT106/FACT complex subunit SPT16-like middle" evidence="13">
    <location>
        <begin position="173"/>
        <end position="286"/>
    </location>
</feature>
<evidence type="ECO:0000313" key="15">
    <source>
        <dbReference type="Proteomes" id="UP001165063"/>
    </source>
</evidence>
<dbReference type="PANTHER" id="PTHR45849">
    <property type="entry name" value="FACT COMPLEX SUBUNIT SSRP1"/>
    <property type="match status" value="1"/>
</dbReference>
<evidence type="ECO:0000256" key="12">
    <source>
        <dbReference type="SAM" id="MobiDB-lite"/>
    </source>
</evidence>
<keyword evidence="7" id="KW-0805">Transcription regulation</keyword>
<dbReference type="GO" id="GO:0031491">
    <property type="term" value="F:nucleosome binding"/>
    <property type="evidence" value="ECO:0007669"/>
    <property type="project" value="TreeGrafter"/>
</dbReference>
<dbReference type="AlphaFoldDB" id="A0A9W7DGU9"/>
<dbReference type="GO" id="GO:0005694">
    <property type="term" value="C:chromosome"/>
    <property type="evidence" value="ECO:0007669"/>
    <property type="project" value="UniProtKB-SubCell"/>
</dbReference>
<protein>
    <recommendedName>
        <fullName evidence="4">Histone chaperone RTT106</fullName>
    </recommendedName>
    <alternativeName>
        <fullName evidence="5">Histone chaperone rtt106</fullName>
    </alternativeName>
</protein>
<evidence type="ECO:0000256" key="8">
    <source>
        <dbReference type="ARBA" id="ARBA00023125"/>
    </source>
</evidence>
<dbReference type="GO" id="GO:0003677">
    <property type="term" value="F:DNA binding"/>
    <property type="evidence" value="ECO:0007669"/>
    <property type="project" value="UniProtKB-KW"/>
</dbReference>
<name>A0A9W7DGU9_AMBMO</name>
<dbReference type="Gene3D" id="2.30.29.120">
    <property type="match status" value="1"/>
</dbReference>
<comment type="caution">
    <text evidence="14">The sequence shown here is derived from an EMBL/GenBank/DDBJ whole genome shotgun (WGS) entry which is preliminary data.</text>
</comment>
<dbReference type="InterPro" id="IPR013719">
    <property type="entry name" value="RTT106/SPT16-like_middle_dom"/>
</dbReference>
<accession>A0A9W7DGU9</accession>
<evidence type="ECO:0000256" key="4">
    <source>
        <dbReference type="ARBA" id="ARBA00017355"/>
    </source>
</evidence>